<accession>A0A0G2HY36</accession>
<proteinExistence type="predicted"/>
<feature type="compositionally biased region" description="Polar residues" evidence="1">
    <location>
        <begin position="78"/>
        <end position="97"/>
    </location>
</feature>
<evidence type="ECO:0000313" key="3">
    <source>
        <dbReference type="Proteomes" id="UP000034164"/>
    </source>
</evidence>
<feature type="region of interest" description="Disordered" evidence="1">
    <location>
        <begin position="47"/>
        <end position="132"/>
    </location>
</feature>
<dbReference type="VEuPathDB" id="FungiDB:EMCG_02432"/>
<dbReference type="Proteomes" id="UP000034164">
    <property type="component" value="Unassembled WGS sequence"/>
</dbReference>
<evidence type="ECO:0000313" key="2">
    <source>
        <dbReference type="EMBL" id="KKZ63227.1"/>
    </source>
</evidence>
<comment type="caution">
    <text evidence="2">The sequence shown here is derived from an EMBL/GenBank/DDBJ whole genome shotgun (WGS) entry which is preliminary data.</text>
</comment>
<name>A0A0G2HY36_9EURO</name>
<gene>
    <name evidence="2" type="ORF">EMCG_02432</name>
</gene>
<evidence type="ECO:0000256" key="1">
    <source>
        <dbReference type="SAM" id="MobiDB-lite"/>
    </source>
</evidence>
<protein>
    <submittedName>
        <fullName evidence="2">Uncharacterized protein</fullName>
    </submittedName>
</protein>
<dbReference type="OrthoDB" id="5418867at2759"/>
<organism evidence="2 3">
    <name type="scientific">[Emmonsia] crescens</name>
    <dbReference type="NCBI Taxonomy" id="73230"/>
    <lineage>
        <taxon>Eukaryota</taxon>
        <taxon>Fungi</taxon>
        <taxon>Dikarya</taxon>
        <taxon>Ascomycota</taxon>
        <taxon>Pezizomycotina</taxon>
        <taxon>Eurotiomycetes</taxon>
        <taxon>Eurotiomycetidae</taxon>
        <taxon>Onygenales</taxon>
        <taxon>Ajellomycetaceae</taxon>
        <taxon>Emergomyces</taxon>
    </lineage>
</organism>
<feature type="compositionally biased region" description="Basic residues" evidence="1">
    <location>
        <begin position="122"/>
        <end position="131"/>
    </location>
</feature>
<dbReference type="EMBL" id="LCZI01000996">
    <property type="protein sequence ID" value="KKZ63227.1"/>
    <property type="molecule type" value="Genomic_DNA"/>
</dbReference>
<reference evidence="3" key="1">
    <citation type="journal article" date="2015" name="PLoS Genet.">
        <title>The dynamic genome and transcriptome of the human fungal pathogen Blastomyces and close relative Emmonsia.</title>
        <authorList>
            <person name="Munoz J.F."/>
            <person name="Gauthier G.M."/>
            <person name="Desjardins C.A."/>
            <person name="Gallo J.E."/>
            <person name="Holder J."/>
            <person name="Sullivan T.D."/>
            <person name="Marty A.J."/>
            <person name="Carmen J.C."/>
            <person name="Chen Z."/>
            <person name="Ding L."/>
            <person name="Gujja S."/>
            <person name="Magrini V."/>
            <person name="Misas E."/>
            <person name="Mitreva M."/>
            <person name="Priest M."/>
            <person name="Saif S."/>
            <person name="Whiston E.A."/>
            <person name="Young S."/>
            <person name="Zeng Q."/>
            <person name="Goldman W.E."/>
            <person name="Mardis E.R."/>
            <person name="Taylor J.W."/>
            <person name="McEwen J.G."/>
            <person name="Clay O.K."/>
            <person name="Klein B.S."/>
            <person name="Cuomo C.A."/>
        </authorList>
    </citation>
    <scope>NUCLEOTIDE SEQUENCE [LARGE SCALE GENOMIC DNA]</scope>
    <source>
        <strain evidence="3">UAMH 3008</strain>
    </source>
</reference>
<dbReference type="AlphaFoldDB" id="A0A0G2HY36"/>
<sequence>MRMTWNAPTDAKLLRGILKYAKLGKQGHIELAAYMGNGCTANAIQKRIQRLQGNGPKDASEASPPSTPEQNEKDPSGKASTPTNRMATNGTPGSSPIGTKKRKVPADNDDEDEDSTYGSPTKRLKPGKLGKIKLETVNARVDDYV</sequence>